<dbReference type="EMBL" id="UINC01077500">
    <property type="protein sequence ID" value="SVC17678.1"/>
    <property type="molecule type" value="Genomic_DNA"/>
</dbReference>
<feature type="non-terminal residue" evidence="1">
    <location>
        <position position="43"/>
    </location>
</feature>
<dbReference type="AlphaFoldDB" id="A0A382K0B2"/>
<protein>
    <submittedName>
        <fullName evidence="1">Uncharacterized protein</fullName>
    </submittedName>
</protein>
<evidence type="ECO:0000313" key="1">
    <source>
        <dbReference type="EMBL" id="SVC17678.1"/>
    </source>
</evidence>
<name>A0A382K0B2_9ZZZZ</name>
<proteinExistence type="predicted"/>
<organism evidence="1">
    <name type="scientific">marine metagenome</name>
    <dbReference type="NCBI Taxonomy" id="408172"/>
    <lineage>
        <taxon>unclassified sequences</taxon>
        <taxon>metagenomes</taxon>
        <taxon>ecological metagenomes</taxon>
    </lineage>
</organism>
<reference evidence="1" key="1">
    <citation type="submission" date="2018-05" db="EMBL/GenBank/DDBJ databases">
        <authorList>
            <person name="Lanie J.A."/>
            <person name="Ng W.-L."/>
            <person name="Kazmierczak K.M."/>
            <person name="Andrzejewski T.M."/>
            <person name="Davidsen T.M."/>
            <person name="Wayne K.J."/>
            <person name="Tettelin H."/>
            <person name="Glass J.I."/>
            <person name="Rusch D."/>
            <person name="Podicherti R."/>
            <person name="Tsui H.-C.T."/>
            <person name="Winkler M.E."/>
        </authorList>
    </citation>
    <scope>NUCLEOTIDE SEQUENCE</scope>
</reference>
<sequence length="43" mass="4556">MIPLAVVLAVLVSIVVLAIGYGGKEVFTILVKSFWLLAILSVV</sequence>
<gene>
    <name evidence="1" type="ORF">METZ01_LOCUS270532</name>
</gene>
<accession>A0A382K0B2</accession>